<name>A0A0G1ZK97_9BACT</name>
<evidence type="ECO:0000313" key="1">
    <source>
        <dbReference type="EMBL" id="KKW19809.1"/>
    </source>
</evidence>
<gene>
    <name evidence="1" type="ORF">UY61_C0049G0011</name>
</gene>
<comment type="caution">
    <text evidence="1">The sequence shown here is derived from an EMBL/GenBank/DDBJ whole genome shotgun (WGS) entry which is preliminary data.</text>
</comment>
<reference evidence="1 2" key="1">
    <citation type="journal article" date="2015" name="Nature">
        <title>rRNA introns, odd ribosomes, and small enigmatic genomes across a large radiation of phyla.</title>
        <authorList>
            <person name="Brown C.T."/>
            <person name="Hug L.A."/>
            <person name="Thomas B.C."/>
            <person name="Sharon I."/>
            <person name="Castelle C.J."/>
            <person name="Singh A."/>
            <person name="Wilkins M.J."/>
            <person name="Williams K.H."/>
            <person name="Banfield J.F."/>
        </authorList>
    </citation>
    <scope>NUCLEOTIDE SEQUENCE [LARGE SCALE GENOMIC DNA]</scope>
</reference>
<dbReference type="Proteomes" id="UP000034201">
    <property type="component" value="Unassembled WGS sequence"/>
</dbReference>
<accession>A0A0G1ZK97</accession>
<organism evidence="1 2">
    <name type="scientific">Candidatus Adlerbacteria bacterium GW2011_GWC1_50_9</name>
    <dbReference type="NCBI Taxonomy" id="1618608"/>
    <lineage>
        <taxon>Bacteria</taxon>
        <taxon>Candidatus Adleribacteriota</taxon>
    </lineage>
</organism>
<protein>
    <submittedName>
        <fullName evidence="1">Uncharacterized protein</fullName>
    </submittedName>
</protein>
<sequence length="60" mass="6953">MSRLVEKLSDTGEVSKIPKLEQTETLLQNTRHATKPACLVFFGFECYFFVRKNDLSQEDI</sequence>
<proteinExistence type="predicted"/>
<dbReference type="EMBL" id="LCQQ01000049">
    <property type="protein sequence ID" value="KKW19809.1"/>
    <property type="molecule type" value="Genomic_DNA"/>
</dbReference>
<dbReference type="AlphaFoldDB" id="A0A0G1ZK97"/>
<evidence type="ECO:0000313" key="2">
    <source>
        <dbReference type="Proteomes" id="UP000034201"/>
    </source>
</evidence>